<evidence type="ECO:0000256" key="3">
    <source>
        <dbReference type="ARBA" id="ARBA00022629"/>
    </source>
</evidence>
<name>A0A415EXF9_ENTCA</name>
<accession>A0A415EXF9</accession>
<keyword evidence="3" id="KW-0119">Carbohydrate metabolism</keyword>
<dbReference type="Proteomes" id="UP000286288">
    <property type="component" value="Unassembled WGS sequence"/>
</dbReference>
<proteinExistence type="inferred from homology"/>
<dbReference type="InterPro" id="IPR000600">
    <property type="entry name" value="ROK"/>
</dbReference>
<dbReference type="SUPFAM" id="SSF53067">
    <property type="entry name" value="Actin-like ATPase domain"/>
    <property type="match status" value="1"/>
</dbReference>
<dbReference type="InterPro" id="IPR043129">
    <property type="entry name" value="ATPase_NBD"/>
</dbReference>
<dbReference type="InterPro" id="IPR036390">
    <property type="entry name" value="WH_DNA-bd_sf"/>
</dbReference>
<dbReference type="PANTHER" id="PTHR18964:SF149">
    <property type="entry name" value="BIFUNCTIONAL UDP-N-ACETYLGLUCOSAMINE 2-EPIMERASE_N-ACETYLMANNOSAMINE KINASE"/>
    <property type="match status" value="1"/>
</dbReference>
<dbReference type="AlphaFoldDB" id="A0A415EXF9"/>
<dbReference type="Gene3D" id="3.30.420.40">
    <property type="match status" value="2"/>
</dbReference>
<keyword evidence="3" id="KW-0859">Xylose metabolism</keyword>
<dbReference type="RefSeq" id="WP_016608796.1">
    <property type="nucleotide sequence ID" value="NZ_CABHDD010000006.1"/>
</dbReference>
<dbReference type="PANTHER" id="PTHR18964">
    <property type="entry name" value="ROK (REPRESSOR, ORF, KINASE) FAMILY"/>
    <property type="match status" value="1"/>
</dbReference>
<evidence type="ECO:0000313" key="4">
    <source>
        <dbReference type="EMBL" id="RHK08002.1"/>
    </source>
</evidence>
<evidence type="ECO:0000256" key="2">
    <source>
        <dbReference type="ARBA" id="ARBA00006479"/>
    </source>
</evidence>
<comment type="similarity">
    <text evidence="2">Belongs to the ROK (NagC/XylR) family.</text>
</comment>
<dbReference type="Pfam" id="PF00480">
    <property type="entry name" value="ROK"/>
    <property type="match status" value="1"/>
</dbReference>
<dbReference type="EMBL" id="QRMZ01000002">
    <property type="protein sequence ID" value="RHK08002.1"/>
    <property type="molecule type" value="Genomic_DNA"/>
</dbReference>
<protein>
    <submittedName>
        <fullName evidence="4">ROK family protein</fullName>
    </submittedName>
</protein>
<organism evidence="4 5">
    <name type="scientific">Enterococcus casseliflavus</name>
    <name type="common">Enterococcus flavescens</name>
    <dbReference type="NCBI Taxonomy" id="37734"/>
    <lineage>
        <taxon>Bacteria</taxon>
        <taxon>Bacillati</taxon>
        <taxon>Bacillota</taxon>
        <taxon>Bacilli</taxon>
        <taxon>Lactobacillales</taxon>
        <taxon>Enterococcaceae</taxon>
        <taxon>Enterococcus</taxon>
    </lineage>
</organism>
<dbReference type="CDD" id="cd23763">
    <property type="entry name" value="ASKHA_ATPase_ROK"/>
    <property type="match status" value="1"/>
</dbReference>
<comment type="caution">
    <text evidence="4">The sequence shown here is derived from an EMBL/GenBank/DDBJ whole genome shotgun (WGS) entry which is preliminary data.</text>
</comment>
<dbReference type="SUPFAM" id="SSF46785">
    <property type="entry name" value="Winged helix' DNA-binding domain"/>
    <property type="match status" value="1"/>
</dbReference>
<reference evidence="4 5" key="1">
    <citation type="submission" date="2018-08" db="EMBL/GenBank/DDBJ databases">
        <title>A genome reference for cultivated species of the human gut microbiota.</title>
        <authorList>
            <person name="Zou Y."/>
            <person name="Xue W."/>
            <person name="Luo G."/>
        </authorList>
    </citation>
    <scope>NUCLEOTIDE SEQUENCE [LARGE SCALE GENOMIC DNA]</scope>
    <source>
        <strain evidence="4 5">AF48-16</strain>
    </source>
</reference>
<dbReference type="Gene3D" id="1.10.10.10">
    <property type="entry name" value="Winged helix-like DNA-binding domain superfamily/Winged helix DNA-binding domain"/>
    <property type="match status" value="1"/>
</dbReference>
<gene>
    <name evidence="4" type="ORF">DW084_02475</name>
</gene>
<sequence length="326" mass="36271">MKAYQPTTIKLHNQAVLLDLLKQQQAPMTKRQLADASQLSVVTINKLLPELIEKQLLLTTDQPQRTGGRQAAAYQYNAQRTLLLIIQFIEEDQQIVIRFSVVDLVGNILHHEQSAEGRLPQFLQVIRQIKQEYPKISLAVVGIPGVEIAGRLKIMDAPAFKDMALGELIEKEIAVKTLIENDVNAAVFHFKEEKKIVAGIYFPKNYPPGAGLVIDQQLFKGANHLSGEIKHLPHLYTASYPLATEAIPEQVTATLQAIVAVTDPHQVILFLPSEWQALVSRSFLEKQLAAVFQYGVLPKLHFSDRFSENYLAGLITMGIEAAGLGL</sequence>
<comment type="function">
    <text evidence="1">Transcriptional repressor of xylose-utilizing enzymes.</text>
</comment>
<evidence type="ECO:0000256" key="1">
    <source>
        <dbReference type="ARBA" id="ARBA00002486"/>
    </source>
</evidence>
<dbReference type="GO" id="GO:0042732">
    <property type="term" value="P:D-xylose metabolic process"/>
    <property type="evidence" value="ECO:0007669"/>
    <property type="project" value="UniProtKB-KW"/>
</dbReference>
<dbReference type="InterPro" id="IPR036388">
    <property type="entry name" value="WH-like_DNA-bd_sf"/>
</dbReference>
<evidence type="ECO:0000313" key="5">
    <source>
        <dbReference type="Proteomes" id="UP000286288"/>
    </source>
</evidence>